<dbReference type="RefSeq" id="WP_214235568.1">
    <property type="nucleotide sequence ID" value="NZ_JABBFR010000002.1"/>
</dbReference>
<proteinExistence type="inferred from homology"/>
<comment type="similarity">
    <text evidence="1">Belongs to the LysR transcriptional regulatory family.</text>
</comment>
<sequence length="291" mass="32605">MLLKLPQLRIFCALVETGSVVQAAKKMHCVPSNISTRIRELEESLSVALVNRDKQRLTLTPEGRAFYPQAQQLLKQSEECLHFFKPESLQGHLRIGALDVALNSRLQQIMIGFMQRHPDVTVSLSSHSSLPLMDSLLAGEVDMVLVDGPVEHPVLGSRLFGPESLSLVTHCATMEAFIEQVSQLTLYTFGEHCFYHVVIEDWLAAQQLESRQQCDIESYSLILGAIRQQLGFTVMPQSFIENNDEVKGLYCYPLTTASSCDIYLVWHRYSASPVEKAFLSVVNEVVPPLQG</sequence>
<dbReference type="InterPro" id="IPR036390">
    <property type="entry name" value="WH_DNA-bd_sf"/>
</dbReference>
<keyword evidence="4" id="KW-0804">Transcription</keyword>
<evidence type="ECO:0000256" key="1">
    <source>
        <dbReference type="ARBA" id="ARBA00009437"/>
    </source>
</evidence>
<accession>A0ABS5SSS6</accession>
<comment type="caution">
    <text evidence="6">The sequence shown here is derived from an EMBL/GenBank/DDBJ whole genome shotgun (WGS) entry which is preliminary data.</text>
</comment>
<dbReference type="PROSITE" id="PS50931">
    <property type="entry name" value="HTH_LYSR"/>
    <property type="match status" value="1"/>
</dbReference>
<dbReference type="InterPro" id="IPR000847">
    <property type="entry name" value="LysR_HTH_N"/>
</dbReference>
<dbReference type="InterPro" id="IPR005119">
    <property type="entry name" value="LysR_subst-bd"/>
</dbReference>
<evidence type="ECO:0000256" key="2">
    <source>
        <dbReference type="ARBA" id="ARBA00023015"/>
    </source>
</evidence>
<evidence type="ECO:0000256" key="3">
    <source>
        <dbReference type="ARBA" id="ARBA00023125"/>
    </source>
</evidence>
<dbReference type="EMBL" id="JABBFR010000002">
    <property type="protein sequence ID" value="MBT0723128.1"/>
    <property type="molecule type" value="Genomic_DNA"/>
</dbReference>
<dbReference type="SUPFAM" id="SSF46785">
    <property type="entry name" value="Winged helix' DNA-binding domain"/>
    <property type="match status" value="1"/>
</dbReference>
<feature type="domain" description="HTH lysR-type" evidence="5">
    <location>
        <begin position="3"/>
        <end position="60"/>
    </location>
</feature>
<gene>
    <name evidence="6" type="ORF">HH682_01465</name>
</gene>
<dbReference type="InterPro" id="IPR036388">
    <property type="entry name" value="WH-like_DNA-bd_sf"/>
</dbReference>
<dbReference type="Gene3D" id="3.40.190.290">
    <property type="match status" value="1"/>
</dbReference>
<dbReference type="SUPFAM" id="SSF53850">
    <property type="entry name" value="Periplasmic binding protein-like II"/>
    <property type="match status" value="1"/>
</dbReference>
<evidence type="ECO:0000313" key="6">
    <source>
        <dbReference type="EMBL" id="MBT0723128.1"/>
    </source>
</evidence>
<reference evidence="6 7" key="1">
    <citation type="submission" date="2020-04" db="EMBL/GenBank/DDBJ databases">
        <title>Genome sequencing of Rosenbergiella species.</title>
        <authorList>
            <person name="Alvarez-Perez S."/>
            <person name="Lievens B."/>
        </authorList>
    </citation>
    <scope>NUCLEOTIDE SEQUENCE [LARGE SCALE GENOMIC DNA]</scope>
    <source>
        <strain evidence="6 7">S61</strain>
    </source>
</reference>
<keyword evidence="2" id="KW-0805">Transcription regulation</keyword>
<evidence type="ECO:0000313" key="7">
    <source>
        <dbReference type="Proteomes" id="UP000790096"/>
    </source>
</evidence>
<dbReference type="Pfam" id="PF03466">
    <property type="entry name" value="LysR_substrate"/>
    <property type="match status" value="1"/>
</dbReference>
<evidence type="ECO:0000259" key="5">
    <source>
        <dbReference type="PROSITE" id="PS50931"/>
    </source>
</evidence>
<evidence type="ECO:0000256" key="4">
    <source>
        <dbReference type="ARBA" id="ARBA00023163"/>
    </source>
</evidence>
<dbReference type="PANTHER" id="PTHR30126">
    <property type="entry name" value="HTH-TYPE TRANSCRIPTIONAL REGULATOR"/>
    <property type="match status" value="1"/>
</dbReference>
<keyword evidence="7" id="KW-1185">Reference proteome</keyword>
<dbReference type="Proteomes" id="UP000790096">
    <property type="component" value="Unassembled WGS sequence"/>
</dbReference>
<dbReference type="PANTHER" id="PTHR30126:SF40">
    <property type="entry name" value="HTH-TYPE TRANSCRIPTIONAL REGULATOR GLTR"/>
    <property type="match status" value="1"/>
</dbReference>
<keyword evidence="3" id="KW-0238">DNA-binding</keyword>
<organism evidence="6 7">
    <name type="scientific">Rosenbergiella gaditana</name>
    <dbReference type="NCBI Taxonomy" id="2726987"/>
    <lineage>
        <taxon>Bacteria</taxon>
        <taxon>Pseudomonadati</taxon>
        <taxon>Pseudomonadota</taxon>
        <taxon>Gammaproteobacteria</taxon>
        <taxon>Enterobacterales</taxon>
        <taxon>Erwiniaceae</taxon>
        <taxon>Rosenbergiella</taxon>
    </lineage>
</organism>
<protein>
    <submittedName>
        <fullName evidence="6">LysR family transcriptional regulator</fullName>
    </submittedName>
</protein>
<name>A0ABS5SSS6_9GAMM</name>
<dbReference type="Pfam" id="PF00126">
    <property type="entry name" value="HTH_1"/>
    <property type="match status" value="1"/>
</dbReference>
<dbReference type="Gene3D" id="1.10.10.10">
    <property type="entry name" value="Winged helix-like DNA-binding domain superfamily/Winged helix DNA-binding domain"/>
    <property type="match status" value="1"/>
</dbReference>